<feature type="domain" description="Polymerase nucleotidyl transferase" evidence="1">
    <location>
        <begin position="7"/>
        <end position="48"/>
    </location>
</feature>
<dbReference type="EMBL" id="JACNJH010000076">
    <property type="protein sequence ID" value="MBC8360209.1"/>
    <property type="molecule type" value="Genomic_DNA"/>
</dbReference>
<organism evidence="2 3">
    <name type="scientific">Candidatus Desulfatibia profunda</name>
    <dbReference type="NCBI Taxonomy" id="2841695"/>
    <lineage>
        <taxon>Bacteria</taxon>
        <taxon>Pseudomonadati</taxon>
        <taxon>Thermodesulfobacteriota</taxon>
        <taxon>Desulfobacteria</taxon>
        <taxon>Desulfobacterales</taxon>
        <taxon>Desulfobacterales incertae sedis</taxon>
        <taxon>Candidatus Desulfatibia</taxon>
    </lineage>
</organism>
<comment type="caution">
    <text evidence="2">The sequence shown here is derived from an EMBL/GenBank/DDBJ whole genome shotgun (WGS) entry which is preliminary data.</text>
</comment>
<evidence type="ECO:0000313" key="3">
    <source>
        <dbReference type="Proteomes" id="UP000603434"/>
    </source>
</evidence>
<dbReference type="SUPFAM" id="SSF81301">
    <property type="entry name" value="Nucleotidyltransferase"/>
    <property type="match status" value="1"/>
</dbReference>
<accession>A0A8J6NLV2</accession>
<gene>
    <name evidence="2" type="ORF">H8E23_02260</name>
</gene>
<protein>
    <submittedName>
        <fullName evidence="2">Nucleotidyltransferase domain-containing protein</fullName>
    </submittedName>
</protein>
<name>A0A8J6NLV2_9BACT</name>
<proteinExistence type="predicted"/>
<dbReference type="Gene3D" id="3.30.460.10">
    <property type="entry name" value="Beta Polymerase, domain 2"/>
    <property type="match status" value="1"/>
</dbReference>
<sequence length="90" mass="10336">MKAHLKHLIVFGSRATGEAPVDSDLDVVVLVDEKTDEIERRLENIAYQVMWDHDFNPIISLKVLAESRFYDALNKGYSFYRHIETQGVAV</sequence>
<dbReference type="InterPro" id="IPR002934">
    <property type="entry name" value="Polymerase_NTP_transf_dom"/>
</dbReference>
<dbReference type="InterPro" id="IPR043519">
    <property type="entry name" value="NT_sf"/>
</dbReference>
<reference evidence="2 3" key="1">
    <citation type="submission" date="2020-08" db="EMBL/GenBank/DDBJ databases">
        <title>Bridging the membrane lipid divide: bacteria of the FCB group superphylum have the potential to synthesize archaeal ether lipids.</title>
        <authorList>
            <person name="Villanueva L."/>
            <person name="Von Meijenfeldt F.A.B."/>
            <person name="Westbye A.B."/>
            <person name="Yadav S."/>
            <person name="Hopmans E.C."/>
            <person name="Dutilh B.E."/>
            <person name="Sinninghe Damste J.S."/>
        </authorList>
    </citation>
    <scope>NUCLEOTIDE SEQUENCE [LARGE SCALE GENOMIC DNA]</scope>
    <source>
        <strain evidence="2">NIOZ-UU30</strain>
    </source>
</reference>
<dbReference type="GO" id="GO:0016779">
    <property type="term" value="F:nucleotidyltransferase activity"/>
    <property type="evidence" value="ECO:0007669"/>
    <property type="project" value="InterPro"/>
</dbReference>
<dbReference type="Proteomes" id="UP000603434">
    <property type="component" value="Unassembled WGS sequence"/>
</dbReference>
<evidence type="ECO:0000259" key="1">
    <source>
        <dbReference type="Pfam" id="PF01909"/>
    </source>
</evidence>
<dbReference type="Pfam" id="PF01909">
    <property type="entry name" value="NTP_transf_2"/>
    <property type="match status" value="1"/>
</dbReference>
<evidence type="ECO:0000313" key="2">
    <source>
        <dbReference type="EMBL" id="MBC8360209.1"/>
    </source>
</evidence>
<dbReference type="CDD" id="cd05403">
    <property type="entry name" value="NT_KNTase_like"/>
    <property type="match status" value="1"/>
</dbReference>
<dbReference type="AlphaFoldDB" id="A0A8J6NLV2"/>